<evidence type="ECO:0000256" key="5">
    <source>
        <dbReference type="SAM" id="Phobius"/>
    </source>
</evidence>
<feature type="transmembrane region" description="Helical" evidence="5">
    <location>
        <begin position="12"/>
        <end position="32"/>
    </location>
</feature>
<dbReference type="GO" id="GO:0009100">
    <property type="term" value="P:glycoprotein metabolic process"/>
    <property type="evidence" value="ECO:0007669"/>
    <property type="project" value="UniProtKB-ARBA"/>
</dbReference>
<dbReference type="Pfam" id="PF04991">
    <property type="entry name" value="LicD"/>
    <property type="match status" value="1"/>
</dbReference>
<dbReference type="PANTHER" id="PTHR15407:SF28">
    <property type="entry name" value="RIBITOL-5-PHOSPHATE TRANSFERASE FKTN"/>
    <property type="match status" value="1"/>
</dbReference>
<dbReference type="InterPro" id="IPR009644">
    <property type="entry name" value="FKTN/MNN4/W02B3.4-1"/>
</dbReference>
<feature type="domain" description="LicD/FKTN/FKRP nucleotidyltransferase" evidence="6">
    <location>
        <begin position="431"/>
        <end position="633"/>
    </location>
</feature>
<evidence type="ECO:0000256" key="3">
    <source>
        <dbReference type="ARBA" id="ARBA00022989"/>
    </source>
</evidence>
<dbReference type="OrthoDB" id="444255at2759"/>
<dbReference type="GO" id="GO:0016020">
    <property type="term" value="C:membrane"/>
    <property type="evidence" value="ECO:0007669"/>
    <property type="project" value="UniProtKB-SubCell"/>
</dbReference>
<dbReference type="GeneID" id="26840480"/>
<keyword evidence="3 5" id="KW-1133">Transmembrane helix</keyword>
<sequence>MLDLLKVLTTVYSLSLLPYLISSIMLIVAYFSKCKLMRVVTVVYVCHLILCVLSGYFPRFFWYQPEVLLIINAYNIDSSTAPLLEILTKSYIPNGSIAYRDEEDRRSICLSKNGYFGFDNEYDPRLLPALWFSYLSRMLRQESFESVDELRIPFSWDSLLDLQTRLYLQHKPFRNLDCSKFYDFHGLNGTEFLESCQDLPNREGIGGIQFKIFQPVEASMSEEVRKIIGSSYLMHSAPPPEKLFLLGVGPNRSGLIVPTYSLREDYRKSDLFYFIRNQTICLTGITGQSISIHEEVDKLMELLSLRIANLSYVADEELTGDMFRLVISGENNSNRLTKDDFFLGEVNSFLKEKLIGSLNSTLDHNFYEKILSQIDIVNSTRNKYFHEATVVGQTDNHYDWRFFKQLHYSNYERKAILHRLSRAWLRFSNTLGIKTWIAHGSLLGWYWNGMSLPWDQDLDVQITMESLIKIAKYYNQSLVLDLTDQEFNLNLGVGSYLVDVSPALFDRQKGSGENTIDARFIDTETGFYVDITAIAFTNTVNDISINDKSFSELNQVLDNDFVMKDNSHTILKEDLYKDLSIRKTELWNAQNVFNCKDNHFYTLEDLNPLIPTLFEGSIAYVPRGFKQILQREYNRGLLYYHYANHVFRPVLDLWVPRYICKDDYIGNKCFDTETLLEMEYTKPLTKIHRREMLNQNRESYNINDELAPFRLDPWIIKRADKIKRCLDTR</sequence>
<dbReference type="PANTHER" id="PTHR15407">
    <property type="entry name" value="FUKUTIN-RELATED"/>
    <property type="match status" value="1"/>
</dbReference>
<feature type="transmembrane region" description="Helical" evidence="5">
    <location>
        <begin position="39"/>
        <end position="57"/>
    </location>
</feature>
<dbReference type="Proteomes" id="UP000054251">
    <property type="component" value="Unassembled WGS sequence"/>
</dbReference>
<organism evidence="7 8">
    <name type="scientific">Debaryomyces fabryi</name>
    <dbReference type="NCBI Taxonomy" id="58627"/>
    <lineage>
        <taxon>Eukaryota</taxon>
        <taxon>Fungi</taxon>
        <taxon>Dikarya</taxon>
        <taxon>Ascomycota</taxon>
        <taxon>Saccharomycotina</taxon>
        <taxon>Pichiomycetes</taxon>
        <taxon>Debaryomycetaceae</taxon>
        <taxon>Debaryomyces</taxon>
    </lineage>
</organism>
<evidence type="ECO:0000259" key="6">
    <source>
        <dbReference type="Pfam" id="PF04991"/>
    </source>
</evidence>
<dbReference type="AlphaFoldDB" id="A0A0V1PWX0"/>
<comment type="caution">
    <text evidence="7">The sequence shown here is derived from an EMBL/GenBank/DDBJ whole genome shotgun (WGS) entry which is preliminary data.</text>
</comment>
<comment type="subcellular location">
    <subcellularLocation>
        <location evidence="1">Membrane</location>
        <topology evidence="1">Single-pass membrane protein</topology>
    </subcellularLocation>
</comment>
<reference evidence="7 8" key="1">
    <citation type="submission" date="2015-11" db="EMBL/GenBank/DDBJ databases">
        <title>The genome of Debaryomyces fabryi.</title>
        <authorList>
            <person name="Tafer H."/>
            <person name="Lopandic K."/>
        </authorList>
    </citation>
    <scope>NUCLEOTIDE SEQUENCE [LARGE SCALE GENOMIC DNA]</scope>
    <source>
        <strain evidence="7 8">CBS 789</strain>
    </source>
</reference>
<evidence type="ECO:0000313" key="8">
    <source>
        <dbReference type="Proteomes" id="UP000054251"/>
    </source>
</evidence>
<evidence type="ECO:0000313" key="7">
    <source>
        <dbReference type="EMBL" id="KSA00760.1"/>
    </source>
</evidence>
<dbReference type="RefSeq" id="XP_015466862.1">
    <property type="nucleotide sequence ID" value="XM_015612300.1"/>
</dbReference>
<proteinExistence type="predicted"/>
<dbReference type="EMBL" id="LMYN01000075">
    <property type="protein sequence ID" value="KSA00760.1"/>
    <property type="molecule type" value="Genomic_DNA"/>
</dbReference>
<dbReference type="InterPro" id="IPR007074">
    <property type="entry name" value="LicD/FKTN/FKRP_NTP_transf"/>
</dbReference>
<keyword evidence="8" id="KW-1185">Reference proteome</keyword>
<keyword evidence="2 5" id="KW-0812">Transmembrane</keyword>
<name>A0A0V1PWX0_9ASCO</name>
<protein>
    <recommendedName>
        <fullName evidence="6">LicD/FKTN/FKRP nucleotidyltransferase domain-containing protein</fullName>
    </recommendedName>
</protein>
<gene>
    <name evidence="7" type="ORF">AC631_03471</name>
</gene>
<evidence type="ECO:0000256" key="4">
    <source>
        <dbReference type="ARBA" id="ARBA00023136"/>
    </source>
</evidence>
<evidence type="ECO:0000256" key="1">
    <source>
        <dbReference type="ARBA" id="ARBA00004167"/>
    </source>
</evidence>
<keyword evidence="4 5" id="KW-0472">Membrane</keyword>
<accession>A0A0V1PWX0</accession>
<evidence type="ECO:0000256" key="2">
    <source>
        <dbReference type="ARBA" id="ARBA00022692"/>
    </source>
</evidence>